<protein>
    <submittedName>
        <fullName evidence="2">Uncharacterized protein</fullName>
    </submittedName>
</protein>
<reference evidence="2 3" key="2">
    <citation type="submission" date="2019-10" db="EMBL/GenBank/DDBJ databases">
        <title>Thermopilla bonchosmolovskayae gen. nov., sp. nov., a moderately thermophilic Chloroflexi bacterium from a Chukotka hot spring (Arctic, Russia), representing a novel classis Thermopillaia, which include previously uncultivated lineage OLB14.</title>
        <authorList>
            <person name="Kochetkova T.V."/>
            <person name="Zayulina K.S."/>
            <person name="Zhigarkov V.S."/>
            <person name="Minaev N.V."/>
            <person name="Novikov A."/>
            <person name="Toshchakov S.V."/>
            <person name="Elcheninov A.G."/>
            <person name="Kublanov I.V."/>
        </authorList>
    </citation>
    <scope>NUCLEOTIDE SEQUENCE [LARGE SCALE GENOMIC DNA]</scope>
    <source>
        <strain evidence="2 3">3753O</strain>
    </source>
</reference>
<reference evidence="2 3" key="1">
    <citation type="submission" date="2019-08" db="EMBL/GenBank/DDBJ databases">
        <authorList>
            <person name="Toschakov S.V."/>
        </authorList>
    </citation>
    <scope>NUCLEOTIDE SEQUENCE [LARGE SCALE GENOMIC DNA]</scope>
    <source>
        <strain evidence="2 3">3753O</strain>
    </source>
</reference>
<dbReference type="Proteomes" id="UP000326331">
    <property type="component" value="Chromosome"/>
</dbReference>
<keyword evidence="1" id="KW-0732">Signal</keyword>
<keyword evidence="3" id="KW-1185">Reference proteome</keyword>
<gene>
    <name evidence="2" type="ORF">Tbon_04075</name>
</gene>
<accession>A0ABX6BZR8</accession>
<evidence type="ECO:0000313" key="3">
    <source>
        <dbReference type="Proteomes" id="UP000326331"/>
    </source>
</evidence>
<name>A0ABX6BZR8_9CHLR</name>
<proteinExistence type="predicted"/>
<organism evidence="2 3">
    <name type="scientific">Tepidiforma bonchosmolovskayae</name>
    <dbReference type="NCBI Taxonomy" id="2601677"/>
    <lineage>
        <taxon>Bacteria</taxon>
        <taxon>Bacillati</taxon>
        <taxon>Chloroflexota</taxon>
        <taxon>Tepidiformia</taxon>
        <taxon>Tepidiformales</taxon>
        <taxon>Tepidiformaceae</taxon>
        <taxon>Tepidiforma</taxon>
    </lineage>
</organism>
<feature type="chain" id="PRO_5046444330" evidence="1">
    <location>
        <begin position="29"/>
        <end position="528"/>
    </location>
</feature>
<dbReference type="EMBL" id="CP042829">
    <property type="protein sequence ID" value="QFG02502.1"/>
    <property type="molecule type" value="Genomic_DNA"/>
</dbReference>
<feature type="signal peptide" evidence="1">
    <location>
        <begin position="1"/>
        <end position="28"/>
    </location>
</feature>
<evidence type="ECO:0000256" key="1">
    <source>
        <dbReference type="SAM" id="SignalP"/>
    </source>
</evidence>
<evidence type="ECO:0000313" key="2">
    <source>
        <dbReference type="EMBL" id="QFG02502.1"/>
    </source>
</evidence>
<sequence>MERRFLRRMALGLVLGALTIIPAVSASAGSMPGREPETVRGRGFDHVAVLPALLPNSKENTSTIAQNNGTAPATIVMDIYTPAGVLIPSATVAYSNVPPGGTRVFAQAANSGLTPGFRGVGVISSDQPINALLVRDIESNVNFAKSYSIHNAYATGGTKVTLPYVANALNGLYNTRFAVANTGTTEACVTITYVFPGSSAAPVVDAGSGSLACSGGGYRIPVGGQISFAPTAVDGAIPMPASTANSLMAATLQTSSSTITVAVDAYLSGGLRKLASYDGFIVEPASASDLGTQISMPLAIKLDGFYTQYLLSNPNPTATTATITYVGNTGTYTVNLNIPANGTASHSVYEAAGGIPEGFVGAATITASQPIAAVLFRSKMTAPGSFVDEDLYTAVNGIPVNKATTTAKLPLIFRRAYQTGSFSGYNTWVSVSVADGGTANVTITAINDTSNTAPGCNAPGTYTTTKTINGSFIFYQNANVDSGLGASPPSCFWGGMTITSDRPIVVIANATNDLNLGDNDGLYNAFSN</sequence>
<dbReference type="RefSeq" id="WP_158066431.1">
    <property type="nucleotide sequence ID" value="NZ_CP042829.1"/>
</dbReference>